<dbReference type="PROSITE" id="PS50109">
    <property type="entry name" value="HIS_KIN"/>
    <property type="match status" value="1"/>
</dbReference>
<evidence type="ECO:0000256" key="2">
    <source>
        <dbReference type="ARBA" id="ARBA00012438"/>
    </source>
</evidence>
<reference evidence="11" key="1">
    <citation type="submission" date="2016-10" db="EMBL/GenBank/DDBJ databases">
        <authorList>
            <person name="Varghese N."/>
            <person name="Submissions S."/>
        </authorList>
    </citation>
    <scope>NUCLEOTIDE SEQUENCE [LARGE SCALE GENOMIC DNA]</scope>
    <source>
        <strain evidence="11">IBRC-M 10043</strain>
    </source>
</reference>
<evidence type="ECO:0000256" key="1">
    <source>
        <dbReference type="ARBA" id="ARBA00000085"/>
    </source>
</evidence>
<gene>
    <name evidence="10" type="ORF">SAMN05216388_101473</name>
</gene>
<dbReference type="PRINTS" id="PR00344">
    <property type="entry name" value="BCTRLSENSOR"/>
</dbReference>
<dbReference type="Pfam" id="PF08448">
    <property type="entry name" value="PAS_4"/>
    <property type="match status" value="1"/>
</dbReference>
<dbReference type="RefSeq" id="WP_092661551.1">
    <property type="nucleotide sequence ID" value="NZ_FOCX01000014.1"/>
</dbReference>
<accession>A0A1H8QQ34</accession>
<evidence type="ECO:0000259" key="9">
    <source>
        <dbReference type="PROSITE" id="PS50112"/>
    </source>
</evidence>
<dbReference type="Gene3D" id="3.30.565.10">
    <property type="entry name" value="Histidine kinase-like ATPase, C-terminal domain"/>
    <property type="match status" value="1"/>
</dbReference>
<dbReference type="EC" id="2.7.13.3" evidence="2"/>
<organism evidence="10 11">
    <name type="scientific">Halorientalis persicus</name>
    <dbReference type="NCBI Taxonomy" id="1367881"/>
    <lineage>
        <taxon>Archaea</taxon>
        <taxon>Methanobacteriati</taxon>
        <taxon>Methanobacteriota</taxon>
        <taxon>Stenosarchaea group</taxon>
        <taxon>Halobacteria</taxon>
        <taxon>Halobacteriales</taxon>
        <taxon>Haloarculaceae</taxon>
        <taxon>Halorientalis</taxon>
    </lineage>
</organism>
<evidence type="ECO:0000313" key="11">
    <source>
        <dbReference type="Proteomes" id="UP000198775"/>
    </source>
</evidence>
<feature type="region of interest" description="Disordered" evidence="7">
    <location>
        <begin position="338"/>
        <end position="358"/>
    </location>
</feature>
<dbReference type="SUPFAM" id="SSF55874">
    <property type="entry name" value="ATPase domain of HSP90 chaperone/DNA topoisomerase II/histidine kinase"/>
    <property type="match status" value="1"/>
</dbReference>
<dbReference type="InterPro" id="IPR000014">
    <property type="entry name" value="PAS"/>
</dbReference>
<evidence type="ECO:0000256" key="3">
    <source>
        <dbReference type="ARBA" id="ARBA00022679"/>
    </source>
</evidence>
<dbReference type="GO" id="GO:0000155">
    <property type="term" value="F:phosphorelay sensor kinase activity"/>
    <property type="evidence" value="ECO:0007669"/>
    <property type="project" value="InterPro"/>
</dbReference>
<dbReference type="InterPro" id="IPR013656">
    <property type="entry name" value="PAS_4"/>
</dbReference>
<feature type="domain" description="Histidine kinase" evidence="8">
    <location>
        <begin position="135"/>
        <end position="337"/>
    </location>
</feature>
<evidence type="ECO:0000313" key="10">
    <source>
        <dbReference type="EMBL" id="SEO56330.1"/>
    </source>
</evidence>
<dbReference type="Proteomes" id="UP000198775">
    <property type="component" value="Unassembled WGS sequence"/>
</dbReference>
<dbReference type="OrthoDB" id="327291at2157"/>
<dbReference type="InterPro" id="IPR005467">
    <property type="entry name" value="His_kinase_dom"/>
</dbReference>
<protein>
    <recommendedName>
        <fullName evidence="2">histidine kinase</fullName>
        <ecNumber evidence="2">2.7.13.3</ecNumber>
    </recommendedName>
</protein>
<dbReference type="InterPro" id="IPR036097">
    <property type="entry name" value="HisK_dim/P_sf"/>
</dbReference>
<dbReference type="InterPro" id="IPR003594">
    <property type="entry name" value="HATPase_dom"/>
</dbReference>
<dbReference type="SUPFAM" id="SSF55785">
    <property type="entry name" value="PYP-like sensor domain (PAS domain)"/>
    <property type="match status" value="1"/>
</dbReference>
<evidence type="ECO:0000256" key="5">
    <source>
        <dbReference type="ARBA" id="ARBA00022777"/>
    </source>
</evidence>
<dbReference type="Pfam" id="PF02518">
    <property type="entry name" value="HATPase_c"/>
    <property type="match status" value="1"/>
</dbReference>
<keyword evidence="5" id="KW-0418">Kinase</keyword>
<dbReference type="PANTHER" id="PTHR44936:SF10">
    <property type="entry name" value="SENSOR PROTEIN RSTB"/>
    <property type="match status" value="1"/>
</dbReference>
<name>A0A1H8QQ34_9EURY</name>
<dbReference type="InterPro" id="IPR035965">
    <property type="entry name" value="PAS-like_dom_sf"/>
</dbReference>
<dbReference type="PANTHER" id="PTHR44936">
    <property type="entry name" value="SENSOR PROTEIN CREC"/>
    <property type="match status" value="1"/>
</dbReference>
<dbReference type="Gene3D" id="3.30.450.20">
    <property type="entry name" value="PAS domain"/>
    <property type="match status" value="1"/>
</dbReference>
<keyword evidence="11" id="KW-1185">Reference proteome</keyword>
<dbReference type="AlphaFoldDB" id="A0A1H8QQ34"/>
<evidence type="ECO:0000256" key="7">
    <source>
        <dbReference type="SAM" id="MobiDB-lite"/>
    </source>
</evidence>
<keyword evidence="6" id="KW-0067">ATP-binding</keyword>
<sequence>MTVTTPEDRFGHLFTLIGDPVVEIELRDDAPIVRTVNPAFETVFGYDRDRIRGESLNDFIVPEDRVEEATRFDRRTAANKPNTELVTRMTAQGPREFLYRGIPYDRDGGQYAFAIYTDLSDQRRYERHIQVVHRLLRHDLRTDLQVIMGTATQVADRATDEETVALAETIVDRAERLASVGEEARTVERILLDEHDPEPMDVAELCRRVAATLAHSYPDTTVQVSTPDTQSVVAVPQLRAALGALLDNAATHGGDSVDLSVRPRGDRVAVEVIDDGAGIPENVRAPVFEDSDITKLQHGRGIGLWLVRWVTEICGGRLEYDRHDGLTVVRLWLRSARTDDPSPAADTDSASASPLDNP</sequence>
<proteinExistence type="predicted"/>
<feature type="compositionally biased region" description="Low complexity" evidence="7">
    <location>
        <begin position="341"/>
        <end position="358"/>
    </location>
</feature>
<evidence type="ECO:0000256" key="4">
    <source>
        <dbReference type="ARBA" id="ARBA00022741"/>
    </source>
</evidence>
<dbReference type="SMART" id="SM00387">
    <property type="entry name" value="HATPase_c"/>
    <property type="match status" value="1"/>
</dbReference>
<dbReference type="PROSITE" id="PS50112">
    <property type="entry name" value="PAS"/>
    <property type="match status" value="1"/>
</dbReference>
<keyword evidence="3" id="KW-0808">Transferase</keyword>
<dbReference type="CDD" id="cd00075">
    <property type="entry name" value="HATPase"/>
    <property type="match status" value="1"/>
</dbReference>
<comment type="catalytic activity">
    <reaction evidence="1">
        <text>ATP + protein L-histidine = ADP + protein N-phospho-L-histidine.</text>
        <dbReference type="EC" id="2.7.13.3"/>
    </reaction>
</comment>
<dbReference type="InterPro" id="IPR036890">
    <property type="entry name" value="HATPase_C_sf"/>
</dbReference>
<dbReference type="EMBL" id="FOCX01000014">
    <property type="protein sequence ID" value="SEO56330.1"/>
    <property type="molecule type" value="Genomic_DNA"/>
</dbReference>
<evidence type="ECO:0000256" key="6">
    <source>
        <dbReference type="ARBA" id="ARBA00022840"/>
    </source>
</evidence>
<dbReference type="InterPro" id="IPR050980">
    <property type="entry name" value="2C_sensor_his_kinase"/>
</dbReference>
<dbReference type="GO" id="GO:0005524">
    <property type="term" value="F:ATP binding"/>
    <property type="evidence" value="ECO:0007669"/>
    <property type="project" value="UniProtKB-KW"/>
</dbReference>
<dbReference type="NCBIfam" id="TIGR00229">
    <property type="entry name" value="sensory_box"/>
    <property type="match status" value="1"/>
</dbReference>
<evidence type="ECO:0000259" key="8">
    <source>
        <dbReference type="PROSITE" id="PS50109"/>
    </source>
</evidence>
<dbReference type="InterPro" id="IPR004358">
    <property type="entry name" value="Sig_transdc_His_kin-like_C"/>
</dbReference>
<keyword evidence="4" id="KW-0547">Nucleotide-binding</keyword>
<dbReference type="SUPFAM" id="SSF47384">
    <property type="entry name" value="Homodimeric domain of signal transducing histidine kinase"/>
    <property type="match status" value="1"/>
</dbReference>
<feature type="domain" description="PAS" evidence="9">
    <location>
        <begin position="6"/>
        <end position="65"/>
    </location>
</feature>
<dbReference type="CDD" id="cd00130">
    <property type="entry name" value="PAS"/>
    <property type="match status" value="1"/>
</dbReference>